<feature type="region of interest" description="Disordered" evidence="1">
    <location>
        <begin position="95"/>
        <end position="125"/>
    </location>
</feature>
<evidence type="ECO:0000313" key="4">
    <source>
        <dbReference type="Proteomes" id="UP000654075"/>
    </source>
</evidence>
<dbReference type="AlphaFoldDB" id="A0A813GI02"/>
<keyword evidence="2" id="KW-0812">Transmembrane</keyword>
<feature type="transmembrane region" description="Helical" evidence="2">
    <location>
        <begin position="349"/>
        <end position="366"/>
    </location>
</feature>
<sequence>MIVYRRRLLGDASPRKSPKSRGEHNSNNSNNNNNYNNNYHNNNNNNNNNNNSNNNQNCLQPDLATGAVLSSRRTVEEQGPDAVLDQLAYILSLSNSNNSNNNSSNNNNNNKNNNDNNNKNNIQGEDPAAGMRVLWQVWHFVASSQRRLCLRARGALPRLLEAVKVAAAKMRDLGETAQQRKDAAMLHSGILHTLSLDVASAGELLELSLEDLLLLAASSSAATTTATEGEVLRGAPVEEFLRGAEHAGPPPPVAVAGAASPGEHQQQQQQQQQQQAASPGGLLKRKRKAAEVSSPVGLSSSKVSSSFSPKAAAAAAVFWFCLRCLLFDCCCCSCSLLLVVHFLLLSDTLSSVVIYCFLSICFYIFFTPQAIARSTCPFSLFLCTLSSCKVYAQLRCESEEAAILGVLGRGSNLQQQQQ</sequence>
<reference evidence="3" key="1">
    <citation type="submission" date="2021-02" db="EMBL/GenBank/DDBJ databases">
        <authorList>
            <person name="Dougan E. K."/>
            <person name="Rhodes N."/>
            <person name="Thang M."/>
            <person name="Chan C."/>
        </authorList>
    </citation>
    <scope>NUCLEOTIDE SEQUENCE</scope>
</reference>
<feature type="compositionally biased region" description="Low complexity" evidence="1">
    <location>
        <begin position="95"/>
        <end position="121"/>
    </location>
</feature>
<gene>
    <name evidence="3" type="ORF">PGLA1383_LOCUS40950</name>
</gene>
<evidence type="ECO:0000256" key="1">
    <source>
        <dbReference type="SAM" id="MobiDB-lite"/>
    </source>
</evidence>
<keyword evidence="2" id="KW-0472">Membrane</keyword>
<keyword evidence="2" id="KW-1133">Transmembrane helix</keyword>
<dbReference type="EMBL" id="CAJNNV010028223">
    <property type="protein sequence ID" value="CAE8623713.1"/>
    <property type="molecule type" value="Genomic_DNA"/>
</dbReference>
<feature type="region of interest" description="Disordered" evidence="1">
    <location>
        <begin position="1"/>
        <end position="60"/>
    </location>
</feature>
<evidence type="ECO:0000313" key="3">
    <source>
        <dbReference type="EMBL" id="CAE8623713.1"/>
    </source>
</evidence>
<organism evidence="3 4">
    <name type="scientific">Polarella glacialis</name>
    <name type="common">Dinoflagellate</name>
    <dbReference type="NCBI Taxonomy" id="89957"/>
    <lineage>
        <taxon>Eukaryota</taxon>
        <taxon>Sar</taxon>
        <taxon>Alveolata</taxon>
        <taxon>Dinophyceae</taxon>
        <taxon>Suessiales</taxon>
        <taxon>Suessiaceae</taxon>
        <taxon>Polarella</taxon>
    </lineage>
</organism>
<evidence type="ECO:0000256" key="2">
    <source>
        <dbReference type="SAM" id="Phobius"/>
    </source>
</evidence>
<dbReference type="Proteomes" id="UP000654075">
    <property type="component" value="Unassembled WGS sequence"/>
</dbReference>
<protein>
    <submittedName>
        <fullName evidence="3">Uncharacterized protein</fullName>
    </submittedName>
</protein>
<comment type="caution">
    <text evidence="3">The sequence shown here is derived from an EMBL/GenBank/DDBJ whole genome shotgun (WGS) entry which is preliminary data.</text>
</comment>
<feature type="region of interest" description="Disordered" evidence="1">
    <location>
        <begin position="251"/>
        <end position="278"/>
    </location>
</feature>
<name>A0A813GI02_POLGL</name>
<feature type="compositionally biased region" description="Low complexity" evidence="1">
    <location>
        <begin position="254"/>
        <end position="275"/>
    </location>
</feature>
<accession>A0A813GI02</accession>
<dbReference type="PANTHER" id="PTHR42264">
    <property type="entry name" value="EPHRIN_REC_LIKE DOMAIN-CONTAINING PROTEIN"/>
    <property type="match status" value="1"/>
</dbReference>
<feature type="compositionally biased region" description="Low complexity" evidence="1">
    <location>
        <begin position="25"/>
        <end position="55"/>
    </location>
</feature>
<keyword evidence="4" id="KW-1185">Reference proteome</keyword>
<proteinExistence type="predicted"/>